<dbReference type="InterPro" id="IPR040919">
    <property type="entry name" value="Asparaginase_C"/>
</dbReference>
<feature type="active site" evidence="4">
    <location>
        <position position="29"/>
    </location>
</feature>
<dbReference type="PROSITE" id="PS00917">
    <property type="entry name" value="ASN_GLN_ASE_2"/>
    <property type="match status" value="1"/>
</dbReference>
<dbReference type="PIRSF" id="PIRSF001220">
    <property type="entry name" value="L-ASNase_gatD"/>
    <property type="match status" value="1"/>
</dbReference>
<dbReference type="PIRSF" id="PIRSF500176">
    <property type="entry name" value="L_ASNase"/>
    <property type="match status" value="1"/>
</dbReference>
<evidence type="ECO:0000259" key="7">
    <source>
        <dbReference type="Pfam" id="PF17763"/>
    </source>
</evidence>
<dbReference type="RefSeq" id="WP_345372030.1">
    <property type="nucleotide sequence ID" value="NZ_BAABJX010000035.1"/>
</dbReference>
<dbReference type="PROSITE" id="PS00144">
    <property type="entry name" value="ASN_GLN_ASE_1"/>
    <property type="match status" value="1"/>
</dbReference>
<reference evidence="9" key="1">
    <citation type="journal article" date="2019" name="Int. J. Syst. Evol. Microbiol.">
        <title>The Global Catalogue of Microorganisms (GCM) 10K type strain sequencing project: providing services to taxonomists for standard genome sequencing and annotation.</title>
        <authorList>
            <consortium name="The Broad Institute Genomics Platform"/>
            <consortium name="The Broad Institute Genome Sequencing Center for Infectious Disease"/>
            <person name="Wu L."/>
            <person name="Ma J."/>
        </authorList>
    </citation>
    <scope>NUCLEOTIDE SEQUENCE [LARGE SCALE GENOMIC DNA]</scope>
    <source>
        <strain evidence="9">JCM 18326</strain>
    </source>
</reference>
<dbReference type="PRINTS" id="PR00139">
    <property type="entry name" value="ASNGLNASE"/>
</dbReference>
<dbReference type="CDD" id="cd08963">
    <property type="entry name" value="L-asparaginase_I"/>
    <property type="match status" value="1"/>
</dbReference>
<dbReference type="PANTHER" id="PTHR11707">
    <property type="entry name" value="L-ASPARAGINASE"/>
    <property type="match status" value="1"/>
</dbReference>
<feature type="active site" evidence="5">
    <location>
        <position position="105"/>
    </location>
</feature>
<dbReference type="InterPro" id="IPR020827">
    <property type="entry name" value="Asparaginase/glutaminase_AS1"/>
</dbReference>
<evidence type="ECO:0000259" key="6">
    <source>
        <dbReference type="Pfam" id="PF00710"/>
    </source>
</evidence>
<dbReference type="EC" id="3.5.1.1" evidence="2"/>
<dbReference type="InterPro" id="IPR027475">
    <property type="entry name" value="Asparaginase/glutaminase_AS2"/>
</dbReference>
<comment type="similarity">
    <text evidence="1">Belongs to the asparaginase 1 family.</text>
</comment>
<dbReference type="Pfam" id="PF17763">
    <property type="entry name" value="Asparaginase_C"/>
    <property type="match status" value="1"/>
</dbReference>
<feature type="domain" description="L-asparaginase N-terminal" evidence="6">
    <location>
        <begin position="21"/>
        <end position="212"/>
    </location>
</feature>
<sequence length="358" mass="39539">MSKYSVVEINTQKVRQADTSILILYTGGTIGMDQDRESGSLVPFDFEQILEKVPELGRFDFNLTVFSLDPLIDSSDIKPSHWSTLADIIKEEYDNFDGFVILHGTDTMAYSASALSFMLEGLQKPVIFTGAQLPIGVPRTDARENFISAMEMAAARSTDGSMLVQEVCICFSSELLRGNRSKKVQNFNFTAFKSYNYPPLAEAGIHIEYFESLLWRPSSTEQELKVYTEMNTNVIIVKIFPGMSQQYLEALLSMPGLKGVVLETYGSGNTSTEAWLVQALQKAVEKGVVIVNVSQCTGGSVLQGRYATSLHLEKIGVISGKDLTTESAITKLMALWGRYTSSEEVKSMMQKSLAGEIS</sequence>
<dbReference type="Gene3D" id="3.40.50.1170">
    <property type="entry name" value="L-asparaginase, N-terminal domain"/>
    <property type="match status" value="1"/>
</dbReference>
<dbReference type="InterPro" id="IPR041725">
    <property type="entry name" value="L-asparaginase_I"/>
</dbReference>
<dbReference type="InterPro" id="IPR036152">
    <property type="entry name" value="Asp/glu_Ase-like_sf"/>
</dbReference>
<evidence type="ECO:0000256" key="1">
    <source>
        <dbReference type="ARBA" id="ARBA00010518"/>
    </source>
</evidence>
<dbReference type="InterPro" id="IPR006033">
    <property type="entry name" value="AsnA_fam"/>
</dbReference>
<dbReference type="InterPro" id="IPR027474">
    <property type="entry name" value="L-asparaginase_N"/>
</dbReference>
<dbReference type="Pfam" id="PF00710">
    <property type="entry name" value="Asparaginase"/>
    <property type="match status" value="1"/>
</dbReference>
<dbReference type="EMBL" id="BAABJX010000035">
    <property type="protein sequence ID" value="GAA4837644.1"/>
    <property type="molecule type" value="Genomic_DNA"/>
</dbReference>
<dbReference type="InterPro" id="IPR027473">
    <property type="entry name" value="L-asparaginase_C"/>
</dbReference>
<organism evidence="8 9">
    <name type="scientific">Algivirga pacifica</name>
    <dbReference type="NCBI Taxonomy" id="1162670"/>
    <lineage>
        <taxon>Bacteria</taxon>
        <taxon>Pseudomonadati</taxon>
        <taxon>Bacteroidota</taxon>
        <taxon>Cytophagia</taxon>
        <taxon>Cytophagales</taxon>
        <taxon>Flammeovirgaceae</taxon>
        <taxon>Algivirga</taxon>
    </lineage>
</organism>
<dbReference type="SFLD" id="SFLDS00057">
    <property type="entry name" value="Glutaminase/Asparaginase"/>
    <property type="match status" value="1"/>
</dbReference>
<keyword evidence="9" id="KW-1185">Reference proteome</keyword>
<evidence type="ECO:0000256" key="2">
    <source>
        <dbReference type="ARBA" id="ARBA00012920"/>
    </source>
</evidence>
<accession>A0ABP9DHU7</accession>
<dbReference type="Gene3D" id="3.40.50.40">
    <property type="match status" value="1"/>
</dbReference>
<dbReference type="SMART" id="SM00870">
    <property type="entry name" value="Asparaginase"/>
    <property type="match status" value="1"/>
</dbReference>
<feature type="domain" description="Asparaginase/glutaminase C-terminal" evidence="7">
    <location>
        <begin position="233"/>
        <end position="349"/>
    </location>
</feature>
<name>A0ABP9DHU7_9BACT</name>
<dbReference type="InterPro" id="IPR037152">
    <property type="entry name" value="L-asparaginase_N_sf"/>
</dbReference>
<evidence type="ECO:0000256" key="5">
    <source>
        <dbReference type="PROSITE-ProRule" id="PRU10100"/>
    </source>
</evidence>
<evidence type="ECO:0000313" key="8">
    <source>
        <dbReference type="EMBL" id="GAA4837644.1"/>
    </source>
</evidence>
<evidence type="ECO:0000256" key="3">
    <source>
        <dbReference type="ARBA" id="ARBA00022801"/>
    </source>
</evidence>
<dbReference type="InterPro" id="IPR006034">
    <property type="entry name" value="Asparaginase/glutaminase-like"/>
</dbReference>
<dbReference type="NCBIfam" id="TIGR00519">
    <property type="entry name" value="asnASE_I"/>
    <property type="match status" value="1"/>
</dbReference>
<dbReference type="PANTHER" id="PTHR11707:SF28">
    <property type="entry name" value="60 KDA LYSOPHOSPHOLIPASE"/>
    <property type="match status" value="1"/>
</dbReference>
<evidence type="ECO:0000256" key="4">
    <source>
        <dbReference type="PROSITE-ProRule" id="PRU10099"/>
    </source>
</evidence>
<evidence type="ECO:0000313" key="9">
    <source>
        <dbReference type="Proteomes" id="UP001500298"/>
    </source>
</evidence>
<comment type="caution">
    <text evidence="8">The sequence shown here is derived from an EMBL/GenBank/DDBJ whole genome shotgun (WGS) entry which is preliminary data.</text>
</comment>
<dbReference type="SUPFAM" id="SSF53774">
    <property type="entry name" value="Glutaminase/Asparaginase"/>
    <property type="match status" value="1"/>
</dbReference>
<keyword evidence="3" id="KW-0378">Hydrolase</keyword>
<dbReference type="PROSITE" id="PS51732">
    <property type="entry name" value="ASN_GLN_ASE_3"/>
    <property type="match status" value="1"/>
</dbReference>
<dbReference type="Proteomes" id="UP001500298">
    <property type="component" value="Unassembled WGS sequence"/>
</dbReference>
<proteinExistence type="inferred from homology"/>
<gene>
    <name evidence="8" type="ORF">GCM10023331_23500</name>
</gene>
<protein>
    <recommendedName>
        <fullName evidence="2">asparaginase</fullName>
        <ecNumber evidence="2">3.5.1.1</ecNumber>
    </recommendedName>
</protein>